<dbReference type="Proteomes" id="UP000004028">
    <property type="component" value="Unassembled WGS sequence"/>
</dbReference>
<reference evidence="1 2" key="1">
    <citation type="submission" date="2010-01" db="EMBL/GenBank/DDBJ databases">
        <authorList>
            <person name="Weinstock G."/>
            <person name="Sodergren E."/>
            <person name="Clifton S."/>
            <person name="Fulton L."/>
            <person name="Fulton B."/>
            <person name="Courtney L."/>
            <person name="Fronick C."/>
            <person name="Harrison M."/>
            <person name="Strong C."/>
            <person name="Farmer C."/>
            <person name="Delahaunty K."/>
            <person name="Markovic C."/>
            <person name="Hall O."/>
            <person name="Minx P."/>
            <person name="Tomlinson C."/>
            <person name="Mitreva M."/>
            <person name="Nelson J."/>
            <person name="Hou S."/>
            <person name="Wollam A."/>
            <person name="Pepin K.H."/>
            <person name="Johnson M."/>
            <person name="Bhonagiri V."/>
            <person name="Nash W.E."/>
            <person name="Warren W."/>
            <person name="Chinwalla A."/>
            <person name="Mardis E.R."/>
            <person name="Wilson R.K."/>
        </authorList>
    </citation>
    <scope>NUCLEOTIDE SEQUENCE [LARGE SCALE GENOMIC DNA]</scope>
    <source>
        <strain evidence="1 2">DSM 2374</strain>
    </source>
</reference>
<dbReference type="Pfam" id="PF11848">
    <property type="entry name" value="DUF3368"/>
    <property type="match status" value="1"/>
</dbReference>
<dbReference type="EMBL" id="ABYV02000006">
    <property type="protein sequence ID" value="EFC93576.1"/>
    <property type="molecule type" value="Genomic_DNA"/>
</dbReference>
<accession>D2ZQM9</accession>
<name>D2ZQM9_METSM</name>
<gene>
    <name evidence="1" type="ORF">METSMIF1_03159</name>
</gene>
<sequence>MMFFIMGQITLNKPVFYDTDCLECFLFVDAGHILEELFSKIIIPEQVYSEIMAENTPAIVKKNFKNLKNRFVEIKEISFLSQEYTTYNLIKKGLWSKTGKICGSGESAAITLAHLNNGLVASNNLSDVEEYIESLDIELITSSMILSKAVERDIISKENADDLWKGMINKGIKLPKESFSDYFDELYETDCERFLNNKS</sequence>
<dbReference type="HOGENOM" id="CLU_130978_0_0_2"/>
<proteinExistence type="predicted"/>
<organism evidence="1 2">
    <name type="scientific">Methanobrevibacter smithii DSM 2374</name>
    <dbReference type="NCBI Taxonomy" id="521002"/>
    <lineage>
        <taxon>Archaea</taxon>
        <taxon>Methanobacteriati</taxon>
        <taxon>Methanobacteriota</taxon>
        <taxon>Methanomada group</taxon>
        <taxon>Methanobacteria</taxon>
        <taxon>Methanobacteriales</taxon>
        <taxon>Methanobacteriaceae</taxon>
        <taxon>Methanobrevibacter</taxon>
    </lineage>
</organism>
<evidence type="ECO:0000313" key="1">
    <source>
        <dbReference type="EMBL" id="EFC93576.1"/>
    </source>
</evidence>
<dbReference type="InterPro" id="IPR021799">
    <property type="entry name" value="PIN-like_prokaryotic"/>
</dbReference>
<protein>
    <submittedName>
        <fullName evidence="1">Uncharacterized protein</fullName>
    </submittedName>
</protein>
<dbReference type="AlphaFoldDB" id="D2ZQM9"/>
<comment type="caution">
    <text evidence="1">The sequence shown here is derived from an EMBL/GenBank/DDBJ whole genome shotgun (WGS) entry which is preliminary data.</text>
</comment>
<dbReference type="PATRIC" id="fig|521002.11.peg.1128"/>
<evidence type="ECO:0000313" key="2">
    <source>
        <dbReference type="Proteomes" id="UP000004028"/>
    </source>
</evidence>